<dbReference type="AlphaFoldDB" id="A0A290MR97"/>
<dbReference type="Gene3D" id="3.90.1720.10">
    <property type="entry name" value="endopeptidase domain like (from Nostoc punctiforme)"/>
    <property type="match status" value="1"/>
</dbReference>
<sequence>MASWFQVTATGLNLRSQPVVKPSTRLATLNQGQLVRQVGGSTVPGWIEVEAQLGATLFRGFVSAQHLAAAQAPSAPPPAPASVVPPAVHLIPPRGVRTAKTAMASALAPVAGMPAVRRPTDSAANKIAALHAAIAWLDSPTGGRWAPGAGKTYCNIYAYDYANLAGVYLPRVWWMDKALMAIAKGETPSVSYGETVREMNANSLFDWLAHWSDDYGWRRLTTPDEAQAAANLGEAVIICAKRKDLARSGHITAVAPEPGAPSGFSAVREGGKVTKPLLSQAGDTNFRYRAGNFYRGNQFQAFGFWAHA</sequence>
<organism evidence="1 2">
    <name type="scientific">Caulobacter vibrioides</name>
    <name type="common">Caulobacter crescentus</name>
    <dbReference type="NCBI Taxonomy" id="155892"/>
    <lineage>
        <taxon>Bacteria</taxon>
        <taxon>Pseudomonadati</taxon>
        <taxon>Pseudomonadota</taxon>
        <taxon>Alphaproteobacteria</taxon>
        <taxon>Caulobacterales</taxon>
        <taxon>Caulobacteraceae</taxon>
        <taxon>Caulobacter</taxon>
    </lineage>
</organism>
<evidence type="ECO:0008006" key="3">
    <source>
        <dbReference type="Google" id="ProtNLM"/>
    </source>
</evidence>
<proteinExistence type="predicted"/>
<protein>
    <recommendedName>
        <fullName evidence="3">SH3b domain-containing protein</fullName>
    </recommendedName>
</protein>
<evidence type="ECO:0000313" key="1">
    <source>
        <dbReference type="EMBL" id="ATC31415.1"/>
    </source>
</evidence>
<name>A0A290MR97_CAUVI</name>
<evidence type="ECO:0000313" key="2">
    <source>
        <dbReference type="Proteomes" id="UP000217311"/>
    </source>
</evidence>
<dbReference type="Proteomes" id="UP000217311">
    <property type="component" value="Chromosome"/>
</dbReference>
<reference evidence="2" key="1">
    <citation type="submission" date="2017-09" db="EMBL/GenBank/DDBJ databases">
        <title>Genome evolution observed in wild isolates of Caulobacter crescentus.</title>
        <authorList>
            <person name="Ely B."/>
            <person name="Wilson K."/>
            <person name="Scott D."/>
        </authorList>
    </citation>
    <scope>NUCLEOTIDE SEQUENCE [LARGE SCALE GENOMIC DNA]</scope>
    <source>
        <strain evidence="2">CB13b1a</strain>
    </source>
</reference>
<gene>
    <name evidence="1" type="ORF">CA606_03100</name>
</gene>
<dbReference type="EMBL" id="CP023315">
    <property type="protein sequence ID" value="ATC31415.1"/>
    <property type="molecule type" value="Genomic_DNA"/>
</dbReference>
<dbReference type="RefSeq" id="WP_096050874.1">
    <property type="nucleotide sequence ID" value="NZ_CP023315.3"/>
</dbReference>
<accession>A0A290MR97</accession>